<name>A0A1G2HFP6_9BACT</name>
<dbReference type="Pfam" id="PF13519">
    <property type="entry name" value="VWA_2"/>
    <property type="match status" value="1"/>
</dbReference>
<feature type="transmembrane region" description="Helical" evidence="1">
    <location>
        <begin position="306"/>
        <end position="325"/>
    </location>
</feature>
<reference evidence="3 4" key="1">
    <citation type="journal article" date="2016" name="Nat. Commun.">
        <title>Thousands of microbial genomes shed light on interconnected biogeochemical processes in an aquifer system.</title>
        <authorList>
            <person name="Anantharaman K."/>
            <person name="Brown C.T."/>
            <person name="Hug L.A."/>
            <person name="Sharon I."/>
            <person name="Castelle C.J."/>
            <person name="Probst A.J."/>
            <person name="Thomas B.C."/>
            <person name="Singh A."/>
            <person name="Wilkins M.J."/>
            <person name="Karaoz U."/>
            <person name="Brodie E.L."/>
            <person name="Williams K.H."/>
            <person name="Hubbard S.S."/>
            <person name="Banfield J.F."/>
        </authorList>
    </citation>
    <scope>NUCLEOTIDE SEQUENCE [LARGE SCALE GENOMIC DNA]</scope>
</reference>
<feature type="transmembrane region" description="Helical" evidence="1">
    <location>
        <begin position="47"/>
        <end position="66"/>
    </location>
</feature>
<keyword evidence="1" id="KW-0812">Transmembrane</keyword>
<comment type="caution">
    <text evidence="3">The sequence shown here is derived from an EMBL/GenBank/DDBJ whole genome shotgun (WGS) entry which is preliminary data.</text>
</comment>
<evidence type="ECO:0000256" key="1">
    <source>
        <dbReference type="SAM" id="Phobius"/>
    </source>
</evidence>
<organism evidence="3 4">
    <name type="scientific">Candidatus Spechtbacteria bacterium RIFCSPLOWO2_01_FULL_46_10</name>
    <dbReference type="NCBI Taxonomy" id="1802163"/>
    <lineage>
        <taxon>Bacteria</taxon>
        <taxon>Candidatus Spechtiibacteriota</taxon>
    </lineage>
</organism>
<accession>A0A1G2HFP6</accession>
<dbReference type="Proteomes" id="UP000179153">
    <property type="component" value="Unassembled WGS sequence"/>
</dbReference>
<dbReference type="SUPFAM" id="SSF53300">
    <property type="entry name" value="vWA-like"/>
    <property type="match status" value="1"/>
</dbReference>
<dbReference type="AlphaFoldDB" id="A0A1G2HFP6"/>
<sequence>MGLSDPQLLFGLLVFIPVAILAFRFYRKSGNISRTLHEKQKSRWWHMGVLAAQLLALGSIVVMLAGPHKSSRAEEFVYGDYILLVDVSKSMAARLSLDAPSRLKIAQGIMSEVVSKVPQARYQVFAYSRLAFPLTPLTSATADLQDVIKDGIFIEVVPVSGSNLPGALSAIAREKLATDTYDNLNNVIVFSDGGFPESATDTYLLEAIERLREANISLLTVGIGSKTGERIPILDKSGNPTGEYEEFLGSQHIVYLGEEKLRQIARSTGGEYFSQNDRTGLVNAVKGNLSRQPSGRADATTLKEESLGWLFILSLFFSLGFLLFLRSE</sequence>
<keyword evidence="1" id="KW-0472">Membrane</keyword>
<evidence type="ECO:0000259" key="2">
    <source>
        <dbReference type="PROSITE" id="PS50234"/>
    </source>
</evidence>
<dbReference type="PROSITE" id="PS50234">
    <property type="entry name" value="VWFA"/>
    <property type="match status" value="1"/>
</dbReference>
<dbReference type="InterPro" id="IPR002035">
    <property type="entry name" value="VWF_A"/>
</dbReference>
<proteinExistence type="predicted"/>
<keyword evidence="1" id="KW-1133">Transmembrane helix</keyword>
<dbReference type="Gene3D" id="3.40.50.410">
    <property type="entry name" value="von Willebrand factor, type A domain"/>
    <property type="match status" value="1"/>
</dbReference>
<feature type="domain" description="VWFA" evidence="2">
    <location>
        <begin position="80"/>
        <end position="289"/>
    </location>
</feature>
<dbReference type="SMART" id="SM00327">
    <property type="entry name" value="VWA"/>
    <property type="match status" value="1"/>
</dbReference>
<dbReference type="STRING" id="1802163.A2932_02025"/>
<feature type="transmembrane region" description="Helical" evidence="1">
    <location>
        <begin position="6"/>
        <end position="26"/>
    </location>
</feature>
<dbReference type="EMBL" id="MHOI01000020">
    <property type="protein sequence ID" value="OGZ61304.1"/>
    <property type="molecule type" value="Genomic_DNA"/>
</dbReference>
<evidence type="ECO:0000313" key="3">
    <source>
        <dbReference type="EMBL" id="OGZ61304.1"/>
    </source>
</evidence>
<dbReference type="InterPro" id="IPR036465">
    <property type="entry name" value="vWFA_dom_sf"/>
</dbReference>
<dbReference type="CDD" id="cd00198">
    <property type="entry name" value="vWFA"/>
    <property type="match status" value="1"/>
</dbReference>
<gene>
    <name evidence="3" type="ORF">A2932_02025</name>
</gene>
<evidence type="ECO:0000313" key="4">
    <source>
        <dbReference type="Proteomes" id="UP000179153"/>
    </source>
</evidence>
<protein>
    <recommendedName>
        <fullName evidence="2">VWFA domain-containing protein</fullName>
    </recommendedName>
</protein>